<sequence>MKEAEALCMQEPGMKSKNEAETIMVEEAGLDMPSLLFLMETKASNLSCVKIRRKLSFDNIFCVESQGLCENFIRTKISSGNYKDWEATFEWRRVFQHATLSALPAISSDHTPLVLNLKPRRKRSRSFKFEAYWPDHTDCDTVIRRGWSSTYNSGVDHWTNLNRKMQNCKKELIK</sequence>
<dbReference type="PANTHER" id="PTHR33710:SF77">
    <property type="entry name" value="DNASE I-LIKE SUPERFAMILY PROTEIN"/>
    <property type="match status" value="1"/>
</dbReference>
<dbReference type="PANTHER" id="PTHR33710">
    <property type="entry name" value="BNAC02G09200D PROTEIN"/>
    <property type="match status" value="1"/>
</dbReference>
<accession>A0A444YIB6</accession>
<comment type="caution">
    <text evidence="1">The sequence shown here is derived from an EMBL/GenBank/DDBJ whole genome shotgun (WGS) entry which is preliminary data.</text>
</comment>
<gene>
    <name evidence="1" type="ORF">Ahy_B06g080541</name>
</gene>
<dbReference type="EMBL" id="SDMP01000016">
    <property type="protein sequence ID" value="RYR01672.1"/>
    <property type="molecule type" value="Genomic_DNA"/>
</dbReference>
<keyword evidence="2" id="KW-1185">Reference proteome</keyword>
<evidence type="ECO:0008006" key="3">
    <source>
        <dbReference type="Google" id="ProtNLM"/>
    </source>
</evidence>
<dbReference type="AlphaFoldDB" id="A0A444YIB6"/>
<protein>
    <recommendedName>
        <fullName evidence="3">Endonuclease/exonuclease/phosphatase domain-containing protein</fullName>
    </recommendedName>
</protein>
<dbReference type="Proteomes" id="UP000289738">
    <property type="component" value="Chromosome B06"/>
</dbReference>
<proteinExistence type="predicted"/>
<name>A0A444YIB6_ARAHY</name>
<organism evidence="1 2">
    <name type="scientific">Arachis hypogaea</name>
    <name type="common">Peanut</name>
    <dbReference type="NCBI Taxonomy" id="3818"/>
    <lineage>
        <taxon>Eukaryota</taxon>
        <taxon>Viridiplantae</taxon>
        <taxon>Streptophyta</taxon>
        <taxon>Embryophyta</taxon>
        <taxon>Tracheophyta</taxon>
        <taxon>Spermatophyta</taxon>
        <taxon>Magnoliopsida</taxon>
        <taxon>eudicotyledons</taxon>
        <taxon>Gunneridae</taxon>
        <taxon>Pentapetalae</taxon>
        <taxon>rosids</taxon>
        <taxon>fabids</taxon>
        <taxon>Fabales</taxon>
        <taxon>Fabaceae</taxon>
        <taxon>Papilionoideae</taxon>
        <taxon>50 kb inversion clade</taxon>
        <taxon>dalbergioids sensu lato</taxon>
        <taxon>Dalbergieae</taxon>
        <taxon>Pterocarpus clade</taxon>
        <taxon>Arachis</taxon>
    </lineage>
</organism>
<reference evidence="1 2" key="1">
    <citation type="submission" date="2019-01" db="EMBL/GenBank/DDBJ databases">
        <title>Sequencing of cultivated peanut Arachis hypogaea provides insights into genome evolution and oil improvement.</title>
        <authorList>
            <person name="Chen X."/>
        </authorList>
    </citation>
    <scope>NUCLEOTIDE SEQUENCE [LARGE SCALE GENOMIC DNA]</scope>
    <source>
        <strain evidence="2">cv. Fuhuasheng</strain>
        <tissue evidence="1">Leaves</tissue>
    </source>
</reference>
<evidence type="ECO:0000313" key="2">
    <source>
        <dbReference type="Proteomes" id="UP000289738"/>
    </source>
</evidence>
<evidence type="ECO:0000313" key="1">
    <source>
        <dbReference type="EMBL" id="RYR01672.1"/>
    </source>
</evidence>